<organism evidence="3 4">
    <name type="scientific">Paenibacillus agricola</name>
    <dbReference type="NCBI Taxonomy" id="2716264"/>
    <lineage>
        <taxon>Bacteria</taxon>
        <taxon>Bacillati</taxon>
        <taxon>Bacillota</taxon>
        <taxon>Bacilli</taxon>
        <taxon>Bacillales</taxon>
        <taxon>Paenibacillaceae</taxon>
        <taxon>Paenibacillus</taxon>
    </lineage>
</organism>
<accession>A0ABX0JHF7</accession>
<comment type="caution">
    <text evidence="3">The sequence shown here is derived from an EMBL/GenBank/DDBJ whole genome shotgun (WGS) entry which is preliminary data.</text>
</comment>
<keyword evidence="4" id="KW-1185">Reference proteome</keyword>
<protein>
    <submittedName>
        <fullName evidence="3">SHOCT domain-containing protein</fullName>
    </submittedName>
</protein>
<keyword evidence="1" id="KW-0812">Transmembrane</keyword>
<dbReference type="InterPro" id="IPR018649">
    <property type="entry name" value="SHOCT"/>
</dbReference>
<keyword evidence="1" id="KW-1133">Transmembrane helix</keyword>
<dbReference type="Pfam" id="PF09851">
    <property type="entry name" value="SHOCT"/>
    <property type="match status" value="1"/>
</dbReference>
<evidence type="ECO:0000256" key="1">
    <source>
        <dbReference type="SAM" id="Phobius"/>
    </source>
</evidence>
<proteinExistence type="predicted"/>
<dbReference type="RefSeq" id="WP_166153586.1">
    <property type="nucleotide sequence ID" value="NZ_JAAOIW010000011.1"/>
</dbReference>
<name>A0ABX0JHF7_9BACL</name>
<evidence type="ECO:0000259" key="2">
    <source>
        <dbReference type="Pfam" id="PF09851"/>
    </source>
</evidence>
<evidence type="ECO:0000313" key="4">
    <source>
        <dbReference type="Proteomes" id="UP001165962"/>
    </source>
</evidence>
<dbReference type="EMBL" id="JAAOIW010000011">
    <property type="protein sequence ID" value="NHN33281.1"/>
    <property type="molecule type" value="Genomic_DNA"/>
</dbReference>
<feature type="domain" description="SHOCT" evidence="2">
    <location>
        <begin position="51"/>
        <end position="76"/>
    </location>
</feature>
<sequence>MMDGSMMNGSMMAMMCIMMGIGLLIFVIVVGITVYMVARMLMKKSRVEDRPLMILKERYVKGEINDEEYKQKRKLLIDREIP</sequence>
<feature type="transmembrane region" description="Helical" evidence="1">
    <location>
        <begin position="12"/>
        <end position="38"/>
    </location>
</feature>
<gene>
    <name evidence="3" type="ORF">G9U52_26055</name>
</gene>
<dbReference type="Proteomes" id="UP001165962">
    <property type="component" value="Unassembled WGS sequence"/>
</dbReference>
<keyword evidence="1" id="KW-0472">Membrane</keyword>
<evidence type="ECO:0000313" key="3">
    <source>
        <dbReference type="EMBL" id="NHN33281.1"/>
    </source>
</evidence>
<reference evidence="3" key="1">
    <citation type="submission" date="2020-03" db="EMBL/GenBank/DDBJ databases">
        <title>Draft sequencing of Paenibacilllus sp. S3N08.</title>
        <authorList>
            <person name="Kim D.-U."/>
        </authorList>
    </citation>
    <scope>NUCLEOTIDE SEQUENCE</scope>
    <source>
        <strain evidence="3">S3N08</strain>
    </source>
</reference>